<dbReference type="SUPFAM" id="SSF54928">
    <property type="entry name" value="RNA-binding domain, RBD"/>
    <property type="match status" value="1"/>
</dbReference>
<dbReference type="PANTHER" id="PTHR34427:SF5">
    <property type="entry name" value="DUF4283 DOMAIN-CONTAINING PROTEIN"/>
    <property type="match status" value="1"/>
</dbReference>
<dbReference type="PANTHER" id="PTHR34427">
    <property type="entry name" value="DUF4283 DOMAIN PROTEIN"/>
    <property type="match status" value="1"/>
</dbReference>
<gene>
    <name evidence="1" type="ORF">V6N12_024026</name>
</gene>
<dbReference type="CDD" id="cd00590">
    <property type="entry name" value="RRM_SF"/>
    <property type="match status" value="1"/>
</dbReference>
<proteinExistence type="predicted"/>
<evidence type="ECO:0000313" key="1">
    <source>
        <dbReference type="EMBL" id="KAK8589633.1"/>
    </source>
</evidence>
<accession>A0ABR2G098</accession>
<organism evidence="1 2">
    <name type="scientific">Hibiscus sabdariffa</name>
    <name type="common">roselle</name>
    <dbReference type="NCBI Taxonomy" id="183260"/>
    <lineage>
        <taxon>Eukaryota</taxon>
        <taxon>Viridiplantae</taxon>
        <taxon>Streptophyta</taxon>
        <taxon>Embryophyta</taxon>
        <taxon>Tracheophyta</taxon>
        <taxon>Spermatophyta</taxon>
        <taxon>Magnoliopsida</taxon>
        <taxon>eudicotyledons</taxon>
        <taxon>Gunneridae</taxon>
        <taxon>Pentapetalae</taxon>
        <taxon>rosids</taxon>
        <taxon>malvids</taxon>
        <taxon>Malvales</taxon>
        <taxon>Malvaceae</taxon>
        <taxon>Malvoideae</taxon>
        <taxon>Hibiscus</taxon>
    </lineage>
</organism>
<reference evidence="1 2" key="1">
    <citation type="journal article" date="2024" name="G3 (Bethesda)">
        <title>Genome assembly of Hibiscus sabdariffa L. provides insights into metabolisms of medicinal natural products.</title>
        <authorList>
            <person name="Kim T."/>
        </authorList>
    </citation>
    <scope>NUCLEOTIDE SEQUENCE [LARGE SCALE GENOMIC DNA]</scope>
    <source>
        <strain evidence="1">TK-2024</strain>
        <tissue evidence="1">Old leaves</tissue>
    </source>
</reference>
<sequence length="283" mass="32505">MLAFVRFSTFVEAARAIKDGNNRRIDGFYIKVYMGKEQNNFGRSSVAAASQRLSPSKPIKVDANIIQQALISDGFKIKVSPWSGVYAILQFEEIELIQIFWELKVLDTWFDDFDILSRFQTEYKLKVWASLGNFPLATWNDQVFKSIASRWGKVLKIDEDTTLRNRFDCSRVLMGVKCFSEVPNTINLFINGVRYSISISVSEYEDERRWIDEEDPKGQQFESPSDFVEKVDCCRLEVQGRTGSAQAATVISRNKKEVIENPDFNDACFGNEKTSCLESRMKK</sequence>
<evidence type="ECO:0008006" key="3">
    <source>
        <dbReference type="Google" id="ProtNLM"/>
    </source>
</evidence>
<dbReference type="InterPro" id="IPR035979">
    <property type="entry name" value="RBD_domain_sf"/>
</dbReference>
<dbReference type="EMBL" id="JBBPBM010000004">
    <property type="protein sequence ID" value="KAK8589633.1"/>
    <property type="molecule type" value="Genomic_DNA"/>
</dbReference>
<protein>
    <recommendedName>
        <fullName evidence="3">DUF4283 domain-containing protein</fullName>
    </recommendedName>
</protein>
<dbReference type="Proteomes" id="UP001472677">
    <property type="component" value="Unassembled WGS sequence"/>
</dbReference>
<keyword evidence="2" id="KW-1185">Reference proteome</keyword>
<comment type="caution">
    <text evidence="1">The sequence shown here is derived from an EMBL/GenBank/DDBJ whole genome shotgun (WGS) entry which is preliminary data.</text>
</comment>
<evidence type="ECO:0000313" key="2">
    <source>
        <dbReference type="Proteomes" id="UP001472677"/>
    </source>
</evidence>
<name>A0ABR2G098_9ROSI</name>